<organism evidence="1 2">
    <name type="scientific">Melastoma candidum</name>
    <dbReference type="NCBI Taxonomy" id="119954"/>
    <lineage>
        <taxon>Eukaryota</taxon>
        <taxon>Viridiplantae</taxon>
        <taxon>Streptophyta</taxon>
        <taxon>Embryophyta</taxon>
        <taxon>Tracheophyta</taxon>
        <taxon>Spermatophyta</taxon>
        <taxon>Magnoliopsida</taxon>
        <taxon>eudicotyledons</taxon>
        <taxon>Gunneridae</taxon>
        <taxon>Pentapetalae</taxon>
        <taxon>rosids</taxon>
        <taxon>malvids</taxon>
        <taxon>Myrtales</taxon>
        <taxon>Melastomataceae</taxon>
        <taxon>Melastomatoideae</taxon>
        <taxon>Melastomateae</taxon>
        <taxon>Melastoma</taxon>
    </lineage>
</organism>
<protein>
    <submittedName>
        <fullName evidence="1">Uncharacterized protein</fullName>
    </submittedName>
</protein>
<keyword evidence="2" id="KW-1185">Reference proteome</keyword>
<proteinExistence type="predicted"/>
<accession>A0ACB9QHY2</accession>
<reference evidence="2" key="1">
    <citation type="journal article" date="2023" name="Front. Plant Sci.">
        <title>Chromosomal-level genome assembly of Melastoma candidum provides insights into trichome evolution.</title>
        <authorList>
            <person name="Zhong Y."/>
            <person name="Wu W."/>
            <person name="Sun C."/>
            <person name="Zou P."/>
            <person name="Liu Y."/>
            <person name="Dai S."/>
            <person name="Zhou R."/>
        </authorList>
    </citation>
    <scope>NUCLEOTIDE SEQUENCE [LARGE SCALE GENOMIC DNA]</scope>
</reference>
<gene>
    <name evidence="1" type="ORF">MLD38_021999</name>
</gene>
<comment type="caution">
    <text evidence="1">The sequence shown here is derived from an EMBL/GenBank/DDBJ whole genome shotgun (WGS) entry which is preliminary data.</text>
</comment>
<sequence length="110" mass="12360">MALTSMMAALKRCATHVGIIVVPGRPFSSKTRYINRNLRSRRRHKHALEYVLSVGSEWMSENHPNQITTSYRAVQLDLIGKVRGLDAAERYSAGLSEQDRGDKTYGALLN</sequence>
<evidence type="ECO:0000313" key="2">
    <source>
        <dbReference type="Proteomes" id="UP001057402"/>
    </source>
</evidence>
<name>A0ACB9QHY2_9MYRT</name>
<dbReference type="Proteomes" id="UP001057402">
    <property type="component" value="Chromosome 6"/>
</dbReference>
<dbReference type="EMBL" id="CM042885">
    <property type="protein sequence ID" value="KAI4366076.1"/>
    <property type="molecule type" value="Genomic_DNA"/>
</dbReference>
<evidence type="ECO:0000313" key="1">
    <source>
        <dbReference type="EMBL" id="KAI4366076.1"/>
    </source>
</evidence>